<dbReference type="GO" id="GO:0016020">
    <property type="term" value="C:membrane"/>
    <property type="evidence" value="ECO:0007669"/>
    <property type="project" value="UniProtKB-SubCell"/>
</dbReference>
<dbReference type="Proteomes" id="UP000007014">
    <property type="component" value="Chromosome 15"/>
</dbReference>
<feature type="region of interest" description="Disordered" evidence="6">
    <location>
        <begin position="288"/>
        <end position="335"/>
    </location>
</feature>
<dbReference type="InterPro" id="IPR001727">
    <property type="entry name" value="GDT1-like"/>
</dbReference>
<sequence length="478" mass="51006">MGEHRVNVAFTLAPVQPPCFSSYLNVTRAWSADAASRATRFRYQGTSPYPRQRTLFLNFFHRQDMVPCGFAALHPYHRTCRWRRSFIKSARSCCARAEAIAREHPPASHEPLVRCNGKASCFGARRTRPGVAGAAGAPRFPGALRAHPVTASLGIALVLLLAALHSPSVASAAPVFHASNLQSLGTKMLHSFASGYASSLALVFFSELGDKTFFITALLAMKYHRTSIFIGAIAALSLMTMISVVLGQLFHALPPLVTSYIPFDDWAACALLIFFGVSSIRQGLKARATRAGPGSKAETPTSLDSSSAGASERSGTLSDSRSTSAQAEELTEEAEAAKFIREREERLLSTRSRPASATNTQMSDKTREHPRLSQAGAALAAIAMPLASHAQLAAVVEAFTLVFLAEWGDRSMLATIALSAAKNPFGVTAGAISGHLVASLLAILGGSVLGRYFSERFVSLVSGGLFIVFAVMTLLGVF</sequence>
<accession>M1VF40</accession>
<dbReference type="Gramene" id="CMO222CT">
    <property type="protein sequence ID" value="CMO222CT"/>
    <property type="gene ID" value="CMO222C"/>
</dbReference>
<dbReference type="AlphaFoldDB" id="M1VF40"/>
<name>M1VF40_CYAM1</name>
<reference evidence="8 9" key="2">
    <citation type="journal article" date="2007" name="BMC Biol.">
        <title>A 100%-complete sequence reveals unusually simple genomic features in the hot-spring red alga Cyanidioschyzon merolae.</title>
        <authorList>
            <person name="Nozaki H."/>
            <person name="Takano H."/>
            <person name="Misumi O."/>
            <person name="Terasawa K."/>
            <person name="Matsuzaki M."/>
            <person name="Maruyama S."/>
            <person name="Nishida K."/>
            <person name="Yagisawa F."/>
            <person name="Yoshida Y."/>
            <person name="Fujiwara T."/>
            <person name="Takio S."/>
            <person name="Tamura K."/>
            <person name="Chung S.J."/>
            <person name="Nakamura S."/>
            <person name="Kuroiwa H."/>
            <person name="Tanaka K."/>
            <person name="Sato N."/>
            <person name="Kuroiwa T."/>
        </authorList>
    </citation>
    <scope>NUCLEOTIDE SEQUENCE [LARGE SCALE GENOMIC DNA]</scope>
    <source>
        <strain evidence="8 9">10D</strain>
    </source>
</reference>
<evidence type="ECO:0000313" key="8">
    <source>
        <dbReference type="EMBL" id="BAM81572.1"/>
    </source>
</evidence>
<comment type="subcellular location">
    <subcellularLocation>
        <location evidence="1">Membrane</location>
        <topology evidence="1">Multi-pass membrane protein</topology>
    </subcellularLocation>
</comment>
<dbReference type="GO" id="GO:0005794">
    <property type="term" value="C:Golgi apparatus"/>
    <property type="evidence" value="ECO:0007669"/>
    <property type="project" value="TreeGrafter"/>
</dbReference>
<keyword evidence="5 7" id="KW-0472">Membrane</keyword>
<reference evidence="8 9" key="1">
    <citation type="journal article" date="2004" name="Nature">
        <title>Genome sequence of the ultrasmall unicellular red alga Cyanidioschyzon merolae 10D.</title>
        <authorList>
            <person name="Matsuzaki M."/>
            <person name="Misumi O."/>
            <person name="Shin-i T."/>
            <person name="Maruyama S."/>
            <person name="Takahara M."/>
            <person name="Miyagishima S."/>
            <person name="Mori T."/>
            <person name="Nishida K."/>
            <person name="Yagisawa F."/>
            <person name="Nishida K."/>
            <person name="Yoshida Y."/>
            <person name="Nishimura Y."/>
            <person name="Nakao S."/>
            <person name="Kobayashi T."/>
            <person name="Momoyama Y."/>
            <person name="Higashiyama T."/>
            <person name="Minoda A."/>
            <person name="Sano M."/>
            <person name="Nomoto H."/>
            <person name="Oishi K."/>
            <person name="Hayashi H."/>
            <person name="Ohta F."/>
            <person name="Nishizaka S."/>
            <person name="Haga S."/>
            <person name="Miura S."/>
            <person name="Morishita T."/>
            <person name="Kabeya Y."/>
            <person name="Terasawa K."/>
            <person name="Suzuki Y."/>
            <person name="Ishii Y."/>
            <person name="Asakawa S."/>
            <person name="Takano H."/>
            <person name="Ohta N."/>
            <person name="Kuroiwa H."/>
            <person name="Tanaka K."/>
            <person name="Shimizu N."/>
            <person name="Sugano S."/>
            <person name="Sato N."/>
            <person name="Nozaki H."/>
            <person name="Ogasawara N."/>
            <person name="Kohara Y."/>
            <person name="Kuroiwa T."/>
        </authorList>
    </citation>
    <scope>NUCLEOTIDE SEQUENCE [LARGE SCALE GENOMIC DNA]</scope>
    <source>
        <strain evidence="8 9">10D</strain>
    </source>
</reference>
<feature type="compositionally biased region" description="Polar residues" evidence="6">
    <location>
        <begin position="298"/>
        <end position="324"/>
    </location>
</feature>
<dbReference type="GO" id="GO:0032468">
    <property type="term" value="P:Golgi calcium ion homeostasis"/>
    <property type="evidence" value="ECO:0007669"/>
    <property type="project" value="TreeGrafter"/>
</dbReference>
<protein>
    <recommendedName>
        <fullName evidence="10">GDT1 family protein</fullName>
    </recommendedName>
</protein>
<evidence type="ECO:0000256" key="2">
    <source>
        <dbReference type="ARBA" id="ARBA00009190"/>
    </source>
</evidence>
<dbReference type="GO" id="GO:0032472">
    <property type="term" value="P:Golgi calcium ion transport"/>
    <property type="evidence" value="ECO:0007669"/>
    <property type="project" value="TreeGrafter"/>
</dbReference>
<comment type="similarity">
    <text evidence="2">Belongs to the GDT1 family.</text>
</comment>
<keyword evidence="4 7" id="KW-1133">Transmembrane helix</keyword>
<dbReference type="EMBL" id="AP006497">
    <property type="protein sequence ID" value="BAM81572.1"/>
    <property type="molecule type" value="Genomic_DNA"/>
</dbReference>
<evidence type="ECO:0000256" key="7">
    <source>
        <dbReference type="SAM" id="Phobius"/>
    </source>
</evidence>
<evidence type="ECO:0000313" key="9">
    <source>
        <dbReference type="Proteomes" id="UP000007014"/>
    </source>
</evidence>
<feature type="transmembrane region" description="Helical" evidence="7">
    <location>
        <begin position="228"/>
        <end position="251"/>
    </location>
</feature>
<dbReference type="RefSeq" id="XP_005537608.1">
    <property type="nucleotide sequence ID" value="XM_005537551.1"/>
</dbReference>
<keyword evidence="9" id="KW-1185">Reference proteome</keyword>
<evidence type="ECO:0000256" key="6">
    <source>
        <dbReference type="SAM" id="MobiDB-lite"/>
    </source>
</evidence>
<dbReference type="HOGENOM" id="CLU_571571_0_0_1"/>
<feature type="transmembrane region" description="Helical" evidence="7">
    <location>
        <begin position="377"/>
        <end position="405"/>
    </location>
</feature>
<feature type="transmembrane region" description="Helical" evidence="7">
    <location>
        <begin position="263"/>
        <end position="280"/>
    </location>
</feature>
<proteinExistence type="inferred from homology"/>
<evidence type="ECO:0008006" key="10">
    <source>
        <dbReference type="Google" id="ProtNLM"/>
    </source>
</evidence>
<evidence type="ECO:0000256" key="4">
    <source>
        <dbReference type="ARBA" id="ARBA00022989"/>
    </source>
</evidence>
<dbReference type="GO" id="GO:0005384">
    <property type="term" value="F:manganese ion transmembrane transporter activity"/>
    <property type="evidence" value="ECO:0007669"/>
    <property type="project" value="TreeGrafter"/>
</dbReference>
<keyword evidence="3 7" id="KW-0812">Transmembrane</keyword>
<evidence type="ECO:0000256" key="3">
    <source>
        <dbReference type="ARBA" id="ARBA00022692"/>
    </source>
</evidence>
<dbReference type="PANTHER" id="PTHR12608:SF6">
    <property type="entry name" value="PROTEIN PAM71, CHLOROPLASTIC"/>
    <property type="match status" value="1"/>
</dbReference>
<feature type="region of interest" description="Disordered" evidence="6">
    <location>
        <begin position="347"/>
        <end position="370"/>
    </location>
</feature>
<dbReference type="GeneID" id="16995701"/>
<feature type="transmembrane region" description="Helical" evidence="7">
    <location>
        <begin position="188"/>
        <end position="208"/>
    </location>
</feature>
<feature type="transmembrane region" description="Helical" evidence="7">
    <location>
        <begin position="457"/>
        <end position="477"/>
    </location>
</feature>
<gene>
    <name evidence="8" type="ORF">CYME_CMO222C</name>
</gene>
<dbReference type="eggNOG" id="KOG2881">
    <property type="taxonomic scope" value="Eukaryota"/>
</dbReference>
<dbReference type="OrthoDB" id="442680at2759"/>
<dbReference type="PANTHER" id="PTHR12608">
    <property type="entry name" value="TRANSMEMBRANE PROTEIN HTP-1 RELATED"/>
    <property type="match status" value="1"/>
</dbReference>
<feature type="transmembrane region" description="Helical" evidence="7">
    <location>
        <begin position="425"/>
        <end position="445"/>
    </location>
</feature>
<dbReference type="KEGG" id="cme:CYME_CMO222C"/>
<evidence type="ECO:0000256" key="1">
    <source>
        <dbReference type="ARBA" id="ARBA00004141"/>
    </source>
</evidence>
<feature type="transmembrane region" description="Helical" evidence="7">
    <location>
        <begin position="149"/>
        <end position="168"/>
    </location>
</feature>
<dbReference type="Pfam" id="PF01169">
    <property type="entry name" value="GDT1"/>
    <property type="match status" value="2"/>
</dbReference>
<dbReference type="GO" id="GO:0015085">
    <property type="term" value="F:calcium ion transmembrane transporter activity"/>
    <property type="evidence" value="ECO:0007669"/>
    <property type="project" value="TreeGrafter"/>
</dbReference>
<evidence type="ECO:0000256" key="5">
    <source>
        <dbReference type="ARBA" id="ARBA00023136"/>
    </source>
</evidence>
<organism evidence="8 9">
    <name type="scientific">Cyanidioschyzon merolae (strain NIES-3377 / 10D)</name>
    <name type="common">Unicellular red alga</name>
    <dbReference type="NCBI Taxonomy" id="280699"/>
    <lineage>
        <taxon>Eukaryota</taxon>
        <taxon>Rhodophyta</taxon>
        <taxon>Bangiophyceae</taxon>
        <taxon>Cyanidiales</taxon>
        <taxon>Cyanidiaceae</taxon>
        <taxon>Cyanidioschyzon</taxon>
    </lineage>
</organism>